<dbReference type="EMBL" id="DS989842">
    <property type="protein sequence ID" value="EDX78073.1"/>
    <property type="molecule type" value="Genomic_DNA"/>
</dbReference>
<name>B4VJ87_9CYAN</name>
<protein>
    <recommendedName>
        <fullName evidence="3">DUF2442 domain-containing protein</fullName>
    </recommendedName>
</protein>
<keyword evidence="2" id="KW-1185">Reference proteome</keyword>
<dbReference type="InterPro" id="IPR036782">
    <property type="entry name" value="NE0471-like_N"/>
</dbReference>
<dbReference type="OrthoDB" id="427321at2"/>
<evidence type="ECO:0000313" key="2">
    <source>
        <dbReference type="Proteomes" id="UP000003835"/>
    </source>
</evidence>
<organism evidence="1 2">
    <name type="scientific">Coleofasciculus chthonoplastes PCC 7420</name>
    <dbReference type="NCBI Taxonomy" id="118168"/>
    <lineage>
        <taxon>Bacteria</taxon>
        <taxon>Bacillati</taxon>
        <taxon>Cyanobacteriota</taxon>
        <taxon>Cyanophyceae</taxon>
        <taxon>Coleofasciculales</taxon>
        <taxon>Coleofasciculaceae</taxon>
        <taxon>Coleofasciculus</taxon>
    </lineage>
</organism>
<reference evidence="1 2" key="1">
    <citation type="submission" date="2008-07" db="EMBL/GenBank/DDBJ databases">
        <authorList>
            <person name="Tandeau de Marsac N."/>
            <person name="Ferriera S."/>
            <person name="Johnson J."/>
            <person name="Kravitz S."/>
            <person name="Beeson K."/>
            <person name="Sutton G."/>
            <person name="Rogers Y.-H."/>
            <person name="Friedman R."/>
            <person name="Frazier M."/>
            <person name="Venter J.C."/>
        </authorList>
    </citation>
    <scope>NUCLEOTIDE SEQUENCE [LARGE SCALE GENOMIC DNA]</scope>
    <source>
        <strain evidence="1 2">PCC 7420</strain>
    </source>
</reference>
<dbReference type="STRING" id="118168.MC7420_7811"/>
<accession>B4VJ87</accession>
<dbReference type="SUPFAM" id="SSF143880">
    <property type="entry name" value="NE0471 N-terminal domain-like"/>
    <property type="match status" value="1"/>
</dbReference>
<dbReference type="InterPro" id="IPR018841">
    <property type="entry name" value="DUF2442"/>
</dbReference>
<gene>
    <name evidence="1" type="ORF">MC7420_7811</name>
</gene>
<dbReference type="AlphaFoldDB" id="B4VJ87"/>
<sequence length="93" mass="10822">MKYPKICQAKAINDHTLVIEFTNQEVKKYDIIHLFGNPQFAPLRKPAFFKNFKVEQGGYGIVWNEDIDLSEYELWKNGMTVVEGELQLKLTSN</sequence>
<dbReference type="Gene3D" id="3.30.2020.10">
    <property type="entry name" value="NE0471-like N-terminal domain"/>
    <property type="match status" value="1"/>
</dbReference>
<evidence type="ECO:0000313" key="1">
    <source>
        <dbReference type="EMBL" id="EDX78073.1"/>
    </source>
</evidence>
<dbReference type="eggNOG" id="ENOG50331XR">
    <property type="taxonomic scope" value="Bacteria"/>
</dbReference>
<proteinExistence type="predicted"/>
<evidence type="ECO:0008006" key="3">
    <source>
        <dbReference type="Google" id="ProtNLM"/>
    </source>
</evidence>
<dbReference type="Pfam" id="PF10387">
    <property type="entry name" value="DUF2442"/>
    <property type="match status" value="1"/>
</dbReference>
<dbReference type="HOGENOM" id="CLU_153045_2_0_3"/>
<dbReference type="RefSeq" id="WP_006098509.1">
    <property type="nucleotide sequence ID" value="NZ_DS989842.1"/>
</dbReference>
<dbReference type="Proteomes" id="UP000003835">
    <property type="component" value="Unassembled WGS sequence"/>
</dbReference>